<sequence length="105" mass="11397">MAPVVVGGRSHRGAAEPGRRADAVRQTARLHEVAQRLAGEFAQLLPPDIVPTVVNQAYRDLVDEVPGEALPEFVFHAARQRLVEAVGADSVGPADRRLPMRRRAS</sequence>
<dbReference type="Proteomes" id="UP000002218">
    <property type="component" value="Chromosome"/>
</dbReference>
<dbReference type="NCBIfam" id="NF046112">
    <property type="entry name" value="MSMEG_6209_Nter"/>
    <property type="match status" value="1"/>
</dbReference>
<reference evidence="2 3" key="2">
    <citation type="journal article" date="2010" name="Stand. Genomic Sci.">
        <title>Complete genome sequence of Nakamurella multipartita type strain (Y-104).</title>
        <authorList>
            <person name="Tice H."/>
            <person name="Mayilraj S."/>
            <person name="Sims D."/>
            <person name="Lapidus A."/>
            <person name="Nolan M."/>
            <person name="Lucas S."/>
            <person name="Glavina Del Rio T."/>
            <person name="Copeland A."/>
            <person name="Cheng J.F."/>
            <person name="Meincke L."/>
            <person name="Bruce D."/>
            <person name="Goodwin L."/>
            <person name="Pitluck S."/>
            <person name="Ivanova N."/>
            <person name="Mavromatis K."/>
            <person name="Ovchinnikova G."/>
            <person name="Pati A."/>
            <person name="Chen A."/>
            <person name="Palaniappan K."/>
            <person name="Land M."/>
            <person name="Hauser L."/>
            <person name="Chang Y.J."/>
            <person name="Jeffries C.D."/>
            <person name="Detter J.C."/>
            <person name="Brettin T."/>
            <person name="Rohde M."/>
            <person name="Goker M."/>
            <person name="Bristow J."/>
            <person name="Eisen J.A."/>
            <person name="Markowitz V."/>
            <person name="Hugenholtz P."/>
            <person name="Kyrpides N.C."/>
            <person name="Klenk H.P."/>
            <person name="Chen F."/>
        </authorList>
    </citation>
    <scope>NUCLEOTIDE SEQUENCE [LARGE SCALE GENOMIC DNA]</scope>
    <source>
        <strain evidence="3">ATCC 700099 / DSM 44233 / CIP 104796 / JCM 9543 / NBRC 105858 / Y-104</strain>
    </source>
</reference>
<accession>C8X7N3</accession>
<proteinExistence type="predicted"/>
<keyword evidence="3" id="KW-1185">Reference proteome</keyword>
<gene>
    <name evidence="2" type="ordered locus">Namu_2637</name>
</gene>
<feature type="region of interest" description="Disordered" evidence="1">
    <location>
        <begin position="1"/>
        <end position="23"/>
    </location>
</feature>
<dbReference type="EMBL" id="CP001737">
    <property type="protein sequence ID" value="ACV78986.1"/>
    <property type="molecule type" value="Genomic_DNA"/>
</dbReference>
<dbReference type="AlphaFoldDB" id="C8X7N3"/>
<organism evidence="2 3">
    <name type="scientific">Nakamurella multipartita (strain ATCC 700099 / DSM 44233 / CIP 104796 / JCM 9543 / NBRC 105858 / Y-104)</name>
    <name type="common">Microsphaera multipartita</name>
    <dbReference type="NCBI Taxonomy" id="479431"/>
    <lineage>
        <taxon>Bacteria</taxon>
        <taxon>Bacillati</taxon>
        <taxon>Actinomycetota</taxon>
        <taxon>Actinomycetes</taxon>
        <taxon>Nakamurellales</taxon>
        <taxon>Nakamurellaceae</taxon>
        <taxon>Nakamurella</taxon>
    </lineage>
</organism>
<dbReference type="InParanoid" id="C8X7N3"/>
<dbReference type="HOGENOM" id="CLU_2233628_0_0_11"/>
<evidence type="ECO:0000313" key="3">
    <source>
        <dbReference type="Proteomes" id="UP000002218"/>
    </source>
</evidence>
<evidence type="ECO:0000313" key="2">
    <source>
        <dbReference type="EMBL" id="ACV78986.1"/>
    </source>
</evidence>
<dbReference type="KEGG" id="nml:Namu_2637"/>
<reference evidence="3" key="1">
    <citation type="submission" date="2009-09" db="EMBL/GenBank/DDBJ databases">
        <title>The complete genome of Nakamurella multipartita DSM 44233.</title>
        <authorList>
            <consortium name="US DOE Joint Genome Institute (JGI-PGF)"/>
            <person name="Lucas S."/>
            <person name="Copeland A."/>
            <person name="Lapidus A."/>
            <person name="Glavina del Rio T."/>
            <person name="Dalin E."/>
            <person name="Tice H."/>
            <person name="Bruce D."/>
            <person name="Goodwin L."/>
            <person name="Pitluck S."/>
            <person name="Kyrpides N."/>
            <person name="Mavromatis K."/>
            <person name="Ivanova N."/>
            <person name="Ovchinnikova G."/>
            <person name="Sims D."/>
            <person name="Meincke L."/>
            <person name="Brettin T."/>
            <person name="Detter J.C."/>
            <person name="Han C."/>
            <person name="Larimer F."/>
            <person name="Land M."/>
            <person name="Hauser L."/>
            <person name="Markowitz V."/>
            <person name="Cheng J.-F."/>
            <person name="Hugenholtz P."/>
            <person name="Woyke T."/>
            <person name="Wu D."/>
            <person name="Klenk H.-P."/>
            <person name="Eisen J.A."/>
        </authorList>
    </citation>
    <scope>NUCLEOTIDE SEQUENCE [LARGE SCALE GENOMIC DNA]</scope>
    <source>
        <strain evidence="3">ATCC 700099 / DSM 44233 / CIP 104796 / JCM 9543 / NBRC 105858 / Y-104</strain>
    </source>
</reference>
<evidence type="ECO:0000256" key="1">
    <source>
        <dbReference type="SAM" id="MobiDB-lite"/>
    </source>
</evidence>
<name>C8X7N3_NAKMY</name>
<protein>
    <submittedName>
        <fullName evidence="2">Uncharacterized protein</fullName>
    </submittedName>
</protein>
<dbReference type="STRING" id="479431.Namu_2637"/>
<feature type="compositionally biased region" description="Basic and acidic residues" evidence="1">
    <location>
        <begin position="13"/>
        <end position="23"/>
    </location>
</feature>
<dbReference type="Gene3D" id="1.10.8.1060">
    <property type="entry name" value="Corynebacterium glutamicum thioredoxin-dependent arsenate reductase, N-terminal domain"/>
    <property type="match status" value="1"/>
</dbReference>